<keyword evidence="2" id="KW-0547">Nucleotide-binding</keyword>
<evidence type="ECO:0000259" key="1">
    <source>
        <dbReference type="Pfam" id="PF13304"/>
    </source>
</evidence>
<accession>A0A1H3XR68</accession>
<keyword evidence="2" id="KW-0067">ATP-binding</keyword>
<dbReference type="GO" id="GO:0005524">
    <property type="term" value="F:ATP binding"/>
    <property type="evidence" value="ECO:0007669"/>
    <property type="project" value="UniProtKB-KW"/>
</dbReference>
<evidence type="ECO:0000313" key="2">
    <source>
        <dbReference type="EMBL" id="SEA01997.1"/>
    </source>
</evidence>
<proteinExistence type="predicted"/>
<dbReference type="Gene3D" id="3.40.50.300">
    <property type="entry name" value="P-loop containing nucleotide triphosphate hydrolases"/>
    <property type="match status" value="1"/>
</dbReference>
<dbReference type="STRING" id="152573.SAMN04488051_101361"/>
<feature type="domain" description="ATPase AAA-type core" evidence="1">
    <location>
        <begin position="36"/>
        <end position="422"/>
    </location>
</feature>
<protein>
    <submittedName>
        <fullName evidence="2">Predicted ATP-binding protein involved in virulence</fullName>
    </submittedName>
</protein>
<keyword evidence="3" id="KW-1185">Reference proteome</keyword>
<dbReference type="InterPro" id="IPR003959">
    <property type="entry name" value="ATPase_AAA_core"/>
</dbReference>
<reference evidence="2 3" key="1">
    <citation type="submission" date="2016-10" db="EMBL/GenBank/DDBJ databases">
        <authorList>
            <person name="de Groot N.N."/>
        </authorList>
    </citation>
    <scope>NUCLEOTIDE SEQUENCE [LARGE SCALE GENOMIC DNA]</scope>
    <source>
        <strain evidence="2 3">CGMCC 1.3430</strain>
    </source>
</reference>
<sequence>MQKTLERIEIDKLFGRFDYSIKLSDRENNISILTAPNGYGKSTILKIINSFALGDHYYFIRENFKSIRFYLSDGDMIEVIHLEDDRSNNQVTIRTKSNSTKVKDPFGDGDDRTFIIERNFPFLTRVGPRTWRHDRTGETFNPSDILSRYGDHPVFRRNQKRDEWLEKLRKSVKVFSIPTNRLKSEEDYDVRGHSAQRNSLMVGALAKEIQEKMQSAIRNQFEEGRKKETSFPTRLIESLKGGVSLSRESVFESIKAIQEYEERYGRLGLVPHTETTKQLNVHAESTESAGMLVLKTYLDDIREKFSSLEHLAQKLDVFCSSINRLIAFKTVSTSADEGIIVRVIDGDRDPLSLSVLSSGEQHLIVLIGKLVFNTNQGSLVLIDEPEISFHPEWQEKFLSILEEIQKVNDFTVLVATHSPILIGDRWESVIELAEQHQVNIIGE</sequence>
<dbReference type="Pfam" id="PF13304">
    <property type="entry name" value="AAA_21"/>
    <property type="match status" value="1"/>
</dbReference>
<dbReference type="InterPro" id="IPR051396">
    <property type="entry name" value="Bact_Antivir_Def_Nuclease"/>
</dbReference>
<dbReference type="Proteomes" id="UP000198773">
    <property type="component" value="Unassembled WGS sequence"/>
</dbReference>
<name>A0A1H3XR68_ALKAM</name>
<dbReference type="EMBL" id="FNRM01000001">
    <property type="protein sequence ID" value="SEA01997.1"/>
    <property type="molecule type" value="Genomic_DNA"/>
</dbReference>
<gene>
    <name evidence="2" type="ORF">SAMN04488051_101361</name>
</gene>
<dbReference type="RefSeq" id="WP_091338553.1">
    <property type="nucleotide sequence ID" value="NZ_FNRM01000001.1"/>
</dbReference>
<dbReference type="SUPFAM" id="SSF52540">
    <property type="entry name" value="P-loop containing nucleoside triphosphate hydrolases"/>
    <property type="match status" value="1"/>
</dbReference>
<organism evidence="2 3">
    <name type="scientific">Alkalimonas amylolytica</name>
    <dbReference type="NCBI Taxonomy" id="152573"/>
    <lineage>
        <taxon>Bacteria</taxon>
        <taxon>Pseudomonadati</taxon>
        <taxon>Pseudomonadota</taxon>
        <taxon>Gammaproteobacteria</taxon>
        <taxon>Alkalimonas</taxon>
    </lineage>
</organism>
<dbReference type="InterPro" id="IPR027417">
    <property type="entry name" value="P-loop_NTPase"/>
</dbReference>
<dbReference type="OrthoDB" id="7024727at2"/>
<dbReference type="AlphaFoldDB" id="A0A1H3XR68"/>
<dbReference type="GO" id="GO:0016887">
    <property type="term" value="F:ATP hydrolysis activity"/>
    <property type="evidence" value="ECO:0007669"/>
    <property type="project" value="InterPro"/>
</dbReference>
<dbReference type="PANTHER" id="PTHR43581">
    <property type="entry name" value="ATP/GTP PHOSPHATASE"/>
    <property type="match status" value="1"/>
</dbReference>
<dbReference type="PANTHER" id="PTHR43581:SF2">
    <property type="entry name" value="EXCINUCLEASE ATPASE SUBUNIT"/>
    <property type="match status" value="1"/>
</dbReference>
<evidence type="ECO:0000313" key="3">
    <source>
        <dbReference type="Proteomes" id="UP000198773"/>
    </source>
</evidence>